<dbReference type="InterPro" id="IPR003012">
    <property type="entry name" value="Tet_transcr_reg_TetR"/>
</dbReference>
<dbReference type="InterPro" id="IPR036271">
    <property type="entry name" value="Tet_transcr_reg_TetR-rel_C_sf"/>
</dbReference>
<dbReference type="InterPro" id="IPR025996">
    <property type="entry name" value="MT1864/Rv1816-like_C"/>
</dbReference>
<gene>
    <name evidence="6" type="ORF">AFE02nite_14160</name>
</gene>
<dbReference type="SUPFAM" id="SSF46689">
    <property type="entry name" value="Homeodomain-like"/>
    <property type="match status" value="1"/>
</dbReference>
<dbReference type="Gene3D" id="1.10.10.60">
    <property type="entry name" value="Homeodomain-like"/>
    <property type="match status" value="1"/>
</dbReference>
<evidence type="ECO:0000259" key="5">
    <source>
        <dbReference type="Pfam" id="PF13305"/>
    </source>
</evidence>
<dbReference type="Gene3D" id="1.10.357.10">
    <property type="entry name" value="Tetracycline Repressor, domain 2"/>
    <property type="match status" value="1"/>
</dbReference>
<protein>
    <submittedName>
        <fullName evidence="6">TetR family transcriptional regulator</fullName>
    </submittedName>
</protein>
<dbReference type="Pfam" id="PF00440">
    <property type="entry name" value="TetR_N"/>
    <property type="match status" value="1"/>
</dbReference>
<keyword evidence="7" id="KW-1185">Reference proteome</keyword>
<keyword evidence="2" id="KW-0238">DNA-binding</keyword>
<dbReference type="OrthoDB" id="71867at2"/>
<evidence type="ECO:0000259" key="4">
    <source>
        <dbReference type="Pfam" id="PF00440"/>
    </source>
</evidence>
<keyword evidence="1" id="KW-0805">Transcription regulation</keyword>
<evidence type="ECO:0000313" key="7">
    <source>
        <dbReference type="Proteomes" id="UP000321484"/>
    </source>
</evidence>
<feature type="domain" description="HTH tetR-type" evidence="4">
    <location>
        <begin position="25"/>
        <end position="49"/>
    </location>
</feature>
<dbReference type="EMBL" id="BJYK01000002">
    <property type="protein sequence ID" value="GEN79682.1"/>
    <property type="molecule type" value="Genomic_DNA"/>
</dbReference>
<evidence type="ECO:0000256" key="3">
    <source>
        <dbReference type="ARBA" id="ARBA00023163"/>
    </source>
</evidence>
<proteinExistence type="predicted"/>
<organism evidence="6 7">
    <name type="scientific">Actinotalea fermentans</name>
    <dbReference type="NCBI Taxonomy" id="43671"/>
    <lineage>
        <taxon>Bacteria</taxon>
        <taxon>Bacillati</taxon>
        <taxon>Actinomycetota</taxon>
        <taxon>Actinomycetes</taxon>
        <taxon>Micrococcales</taxon>
        <taxon>Cellulomonadaceae</taxon>
        <taxon>Actinotalea</taxon>
    </lineage>
</organism>
<accession>A0A511YWW8</accession>
<dbReference type="GO" id="GO:0003677">
    <property type="term" value="F:DNA binding"/>
    <property type="evidence" value="ECO:0007669"/>
    <property type="project" value="UniProtKB-KW"/>
</dbReference>
<dbReference type="InterPro" id="IPR001647">
    <property type="entry name" value="HTH_TetR"/>
</dbReference>
<evidence type="ECO:0000313" key="6">
    <source>
        <dbReference type="EMBL" id="GEN79682.1"/>
    </source>
</evidence>
<name>A0A511YWW8_9CELL</name>
<dbReference type="GO" id="GO:0046677">
    <property type="term" value="P:response to antibiotic"/>
    <property type="evidence" value="ECO:0007669"/>
    <property type="project" value="InterPro"/>
</dbReference>
<dbReference type="AlphaFoldDB" id="A0A511YWW8"/>
<dbReference type="InterPro" id="IPR009057">
    <property type="entry name" value="Homeodomain-like_sf"/>
</dbReference>
<sequence length="205" mass="20969">MPRAGLNRAAVVDLAQAVADEAGPGGFDGLTLAAVAARAGVAVPSLYKHVDGLVDLRRELAWRAATEFAEALAGSVAVRSPAEALRAAGRAVRAYALAYPARYAAVQAAPSLGDLPDARLSTASRRVVVVLTEALRGAVTAQSAAAGTDTEETGVHVVRVVRAAIHGFVDLELHGGFALPEDLERSFGLLLEVLVSGLGVAEEGA</sequence>
<keyword evidence="3" id="KW-0804">Transcription</keyword>
<dbReference type="Pfam" id="PF13305">
    <property type="entry name" value="TetR_C_33"/>
    <property type="match status" value="1"/>
</dbReference>
<dbReference type="SUPFAM" id="SSF48498">
    <property type="entry name" value="Tetracyclin repressor-like, C-terminal domain"/>
    <property type="match status" value="1"/>
</dbReference>
<reference evidence="6 7" key="1">
    <citation type="submission" date="2019-07" db="EMBL/GenBank/DDBJ databases">
        <title>Whole genome shotgun sequence of Actinotalea fermentans NBRC 105374.</title>
        <authorList>
            <person name="Hosoyama A."/>
            <person name="Uohara A."/>
            <person name="Ohji S."/>
            <person name="Ichikawa N."/>
        </authorList>
    </citation>
    <scope>NUCLEOTIDE SEQUENCE [LARGE SCALE GENOMIC DNA]</scope>
    <source>
        <strain evidence="6 7">NBRC 105374</strain>
    </source>
</reference>
<comment type="caution">
    <text evidence="6">The sequence shown here is derived from an EMBL/GenBank/DDBJ whole genome shotgun (WGS) entry which is preliminary data.</text>
</comment>
<dbReference type="PRINTS" id="PR00400">
    <property type="entry name" value="TETREPRESSOR"/>
</dbReference>
<dbReference type="GO" id="GO:0045892">
    <property type="term" value="P:negative regulation of DNA-templated transcription"/>
    <property type="evidence" value="ECO:0007669"/>
    <property type="project" value="InterPro"/>
</dbReference>
<dbReference type="Proteomes" id="UP000321484">
    <property type="component" value="Unassembled WGS sequence"/>
</dbReference>
<feature type="domain" description="HTH-type transcriptional regulator MT1864/Rv1816-like C-terminal" evidence="5">
    <location>
        <begin position="85"/>
        <end position="194"/>
    </location>
</feature>
<evidence type="ECO:0000256" key="2">
    <source>
        <dbReference type="ARBA" id="ARBA00023125"/>
    </source>
</evidence>
<evidence type="ECO:0000256" key="1">
    <source>
        <dbReference type="ARBA" id="ARBA00023015"/>
    </source>
</evidence>